<dbReference type="InterPro" id="IPR001054">
    <property type="entry name" value="A/G_cyclase"/>
</dbReference>
<feature type="transmembrane region" description="Helical" evidence="4">
    <location>
        <begin position="66"/>
        <end position="85"/>
    </location>
</feature>
<dbReference type="GO" id="GO:0051536">
    <property type="term" value="F:iron-sulfur cluster binding"/>
    <property type="evidence" value="ECO:0007669"/>
    <property type="project" value="InterPro"/>
</dbReference>
<keyword evidence="3 4" id="KW-0472">Membrane</keyword>
<feature type="transmembrane region" description="Helical" evidence="4">
    <location>
        <begin position="146"/>
        <end position="164"/>
    </location>
</feature>
<dbReference type="SUPFAM" id="SSF81343">
    <property type="entry name" value="Fumarate reductase respiratory complex transmembrane subunits"/>
    <property type="match status" value="1"/>
</dbReference>
<feature type="transmembrane region" description="Helical" evidence="4">
    <location>
        <begin position="97"/>
        <end position="115"/>
    </location>
</feature>
<dbReference type="InterPro" id="IPR036010">
    <property type="entry name" value="2Fe-2S_ferredoxin-like_sf"/>
</dbReference>
<evidence type="ECO:0000256" key="4">
    <source>
        <dbReference type="SAM" id="Phobius"/>
    </source>
</evidence>
<keyword evidence="2" id="KW-1003">Cell membrane</keyword>
<feature type="domain" description="2Fe-2S ferredoxin-type" evidence="6">
    <location>
        <begin position="253"/>
        <end position="347"/>
    </location>
</feature>
<comment type="caution">
    <text evidence="7">The sequence shown here is derived from an EMBL/GenBank/DDBJ whole genome shotgun (WGS) entry which is preliminary data.</text>
</comment>
<dbReference type="PROSITE" id="PS50125">
    <property type="entry name" value="GUANYLATE_CYCLASE_2"/>
    <property type="match status" value="1"/>
</dbReference>
<keyword evidence="8" id="KW-1185">Reference proteome</keyword>
<evidence type="ECO:0000256" key="3">
    <source>
        <dbReference type="ARBA" id="ARBA00023136"/>
    </source>
</evidence>
<dbReference type="Gene3D" id="3.30.70.1230">
    <property type="entry name" value="Nucleotide cyclase"/>
    <property type="match status" value="1"/>
</dbReference>
<dbReference type="InterPro" id="IPR001041">
    <property type="entry name" value="2Fe-2S_ferredoxin-type"/>
</dbReference>
<organism evidence="7 8">
    <name type="scientific">Ramlibacter pinisoli</name>
    <dbReference type="NCBI Taxonomy" id="2682844"/>
    <lineage>
        <taxon>Bacteria</taxon>
        <taxon>Pseudomonadati</taxon>
        <taxon>Pseudomonadota</taxon>
        <taxon>Betaproteobacteria</taxon>
        <taxon>Burkholderiales</taxon>
        <taxon>Comamonadaceae</taxon>
        <taxon>Ramlibacter</taxon>
    </lineage>
</organism>
<dbReference type="Proteomes" id="UP000469385">
    <property type="component" value="Unassembled WGS sequence"/>
</dbReference>
<dbReference type="CDD" id="cd07302">
    <property type="entry name" value="CHD"/>
    <property type="match status" value="1"/>
</dbReference>
<dbReference type="AlphaFoldDB" id="A0A6N8IRI0"/>
<dbReference type="PANTHER" id="PTHR43081">
    <property type="entry name" value="ADENYLATE CYCLASE, TERMINAL-DIFFERENTIATION SPECIFIC-RELATED"/>
    <property type="match status" value="1"/>
</dbReference>
<dbReference type="SMART" id="SM00044">
    <property type="entry name" value="CYCc"/>
    <property type="match status" value="1"/>
</dbReference>
<gene>
    <name evidence="7" type="ORF">GON04_07735</name>
</gene>
<dbReference type="GO" id="GO:0035556">
    <property type="term" value="P:intracellular signal transduction"/>
    <property type="evidence" value="ECO:0007669"/>
    <property type="project" value="InterPro"/>
</dbReference>
<feature type="transmembrane region" description="Helical" evidence="4">
    <location>
        <begin position="21"/>
        <end position="46"/>
    </location>
</feature>
<dbReference type="SUPFAM" id="SSF55073">
    <property type="entry name" value="Nucleotide cyclase"/>
    <property type="match status" value="1"/>
</dbReference>
<dbReference type="PROSITE" id="PS51085">
    <property type="entry name" value="2FE2S_FER_2"/>
    <property type="match status" value="1"/>
</dbReference>
<evidence type="ECO:0000259" key="6">
    <source>
        <dbReference type="PROSITE" id="PS51085"/>
    </source>
</evidence>
<dbReference type="PANTHER" id="PTHR43081:SF17">
    <property type="entry name" value="BLL5647 PROTEIN"/>
    <property type="match status" value="1"/>
</dbReference>
<evidence type="ECO:0000313" key="7">
    <source>
        <dbReference type="EMBL" id="MVQ29332.1"/>
    </source>
</evidence>
<name>A0A6N8IRI0_9BURK</name>
<dbReference type="InterPro" id="IPR012675">
    <property type="entry name" value="Beta-grasp_dom_sf"/>
</dbReference>
<comment type="subcellular location">
    <subcellularLocation>
        <location evidence="1">Cell membrane</location>
        <topology evidence="1">Multi-pass membrane protein</topology>
    </subcellularLocation>
</comment>
<evidence type="ECO:0000259" key="5">
    <source>
        <dbReference type="PROSITE" id="PS50125"/>
    </source>
</evidence>
<protein>
    <submittedName>
        <fullName evidence="7">2Fe-2S iron-sulfur cluster binding domain-containing protein</fullName>
    </submittedName>
</protein>
<dbReference type="EMBL" id="WSEL01000003">
    <property type="protein sequence ID" value="MVQ29332.1"/>
    <property type="molecule type" value="Genomic_DNA"/>
</dbReference>
<dbReference type="InterPro" id="IPR029787">
    <property type="entry name" value="Nucleotide_cyclase"/>
</dbReference>
<dbReference type="GO" id="GO:0005886">
    <property type="term" value="C:plasma membrane"/>
    <property type="evidence" value="ECO:0007669"/>
    <property type="project" value="UniProtKB-SubCell"/>
</dbReference>
<dbReference type="GO" id="GO:0004016">
    <property type="term" value="F:adenylate cyclase activity"/>
    <property type="evidence" value="ECO:0007669"/>
    <property type="project" value="UniProtKB-ARBA"/>
</dbReference>
<dbReference type="InterPro" id="IPR034804">
    <property type="entry name" value="SQR/QFR_C/D"/>
</dbReference>
<keyword evidence="4" id="KW-1133">Transmembrane helix</keyword>
<feature type="domain" description="Guanylate cyclase" evidence="5">
    <location>
        <begin position="364"/>
        <end position="496"/>
    </location>
</feature>
<evidence type="ECO:0000313" key="8">
    <source>
        <dbReference type="Proteomes" id="UP000469385"/>
    </source>
</evidence>
<dbReference type="Gene3D" id="3.10.20.30">
    <property type="match status" value="1"/>
</dbReference>
<dbReference type="CDD" id="cd00207">
    <property type="entry name" value="fer2"/>
    <property type="match status" value="1"/>
</dbReference>
<keyword evidence="4" id="KW-0812">Transmembrane</keyword>
<dbReference type="InterPro" id="IPR050697">
    <property type="entry name" value="Adenylyl/Guanylyl_Cyclase_3/4"/>
</dbReference>
<dbReference type="Pfam" id="PF00111">
    <property type="entry name" value="Fer2"/>
    <property type="match status" value="1"/>
</dbReference>
<dbReference type="GO" id="GO:0006171">
    <property type="term" value="P:cAMP biosynthetic process"/>
    <property type="evidence" value="ECO:0007669"/>
    <property type="project" value="TreeGrafter"/>
</dbReference>
<accession>A0A6N8IRI0</accession>
<dbReference type="SUPFAM" id="SSF54292">
    <property type="entry name" value="2Fe-2S ferredoxin-like"/>
    <property type="match status" value="1"/>
</dbReference>
<feature type="transmembrane region" description="Helical" evidence="4">
    <location>
        <begin position="176"/>
        <end position="196"/>
    </location>
</feature>
<sequence length="551" mass="59055">MAGSFLASPQSQFVSARGLRLASGIVLFTYVATHLLNHAAGLVSLAAAEAGREWFLAAWRSLPGTVLFYGALAVHIVLALTALLARRTLRVPPLEAGRIVLGLCVPVLLAAHFVGTRLAHEWFGLQDDYARVVGILWEGPNSIRQMILMAMAWLHGCLGVHFVLRHRPAYRNNLHFAFAAALLLPVLAALGFLAMARELEHLPPVHGRGPVDAVVYSRLSAAVDMLAGGYVAALVLVLGARGWRAWRDKRAGLTITLAYPGRRISVPRGWSVLEASRAHGIPHLSLCGGRARCSTCRVRVAGQATSCPPPGAAERHTLDRIGAAADVRLACQLRPTGDLAVTPLLRADGHPRVMQEAGTERELAILFVDLRRWTTLSEQHLPHDLAYVLDRFFAIVGDGVRSAGGLPNQFIGDSVMAIFGLDTDLPTACRQALRGAQAIEAGLAAGNERLHRDFGQRLEFGIGIHAGRAAVGEVGWQATRTFTAVGDAVNTAARLQELCKAFEVRLVVSEVVLDAAGVDPGGLARQALSIRGRQQELGVYPIGSPATLTLR</sequence>
<evidence type="ECO:0000256" key="1">
    <source>
        <dbReference type="ARBA" id="ARBA00004651"/>
    </source>
</evidence>
<proteinExistence type="predicted"/>
<evidence type="ECO:0000256" key="2">
    <source>
        <dbReference type="ARBA" id="ARBA00022475"/>
    </source>
</evidence>
<dbReference type="Pfam" id="PF00211">
    <property type="entry name" value="Guanylate_cyc"/>
    <property type="match status" value="1"/>
</dbReference>
<feature type="transmembrane region" description="Helical" evidence="4">
    <location>
        <begin position="216"/>
        <end position="240"/>
    </location>
</feature>
<reference evidence="7 8" key="1">
    <citation type="submission" date="2019-12" db="EMBL/GenBank/DDBJ databases">
        <authorList>
            <person name="Huq M.A."/>
        </authorList>
    </citation>
    <scope>NUCLEOTIDE SEQUENCE [LARGE SCALE GENOMIC DNA]</scope>
    <source>
        <strain evidence="7 8">MAH-25</strain>
    </source>
</reference>